<dbReference type="Gene3D" id="3.40.50.300">
    <property type="entry name" value="P-loop containing nucleotide triphosphate hydrolases"/>
    <property type="match status" value="1"/>
</dbReference>
<evidence type="ECO:0000313" key="8">
    <source>
        <dbReference type="Proteomes" id="UP000294914"/>
    </source>
</evidence>
<dbReference type="NCBIfam" id="NF003828">
    <property type="entry name" value="PRK05416.1"/>
    <property type="match status" value="1"/>
</dbReference>
<evidence type="ECO:0000259" key="5">
    <source>
        <dbReference type="Pfam" id="PF03668"/>
    </source>
</evidence>
<dbReference type="Proteomes" id="UP000294914">
    <property type="component" value="Unassembled WGS sequence"/>
</dbReference>
<dbReference type="Pfam" id="PF03668">
    <property type="entry name" value="RapZ-like_N"/>
    <property type="match status" value="1"/>
</dbReference>
<keyword evidence="3 4" id="KW-0342">GTP-binding</keyword>
<evidence type="ECO:0000313" key="7">
    <source>
        <dbReference type="EMBL" id="TDY01083.1"/>
    </source>
</evidence>
<keyword evidence="8" id="KW-1185">Reference proteome</keyword>
<name>A0A4R8IUU0_9GAMM</name>
<dbReference type="InterPro" id="IPR053930">
    <property type="entry name" value="RapZ-like_N"/>
</dbReference>
<evidence type="ECO:0000259" key="6">
    <source>
        <dbReference type="Pfam" id="PF22740"/>
    </source>
</evidence>
<dbReference type="RefSeq" id="WP_134083729.1">
    <property type="nucleotide sequence ID" value="NZ_SOQX01000004.1"/>
</dbReference>
<evidence type="ECO:0000256" key="1">
    <source>
        <dbReference type="ARBA" id="ARBA00022741"/>
    </source>
</evidence>
<comment type="caution">
    <text evidence="7">The sequence shown here is derived from an EMBL/GenBank/DDBJ whole genome shotgun (WGS) entry which is preliminary data.</text>
</comment>
<proteinExistence type="inferred from homology"/>
<dbReference type="SUPFAM" id="SSF52540">
    <property type="entry name" value="P-loop containing nucleoside triphosphate hydrolases"/>
    <property type="match status" value="1"/>
</dbReference>
<sequence length="285" mass="32538">MRLIIVSGLSGSGKSVVLHVLEDLNYYCIDNLPIGMLPSLADEIVRANRHVEQWFAVGIDARNLSGELVSFPDALQSLSEAGIKCEIFFLEADNITLLKRFSETRRKHPLSNDEVPLNEAILQEHQLLEPVSSRADLRIDTSMTNIHQLRDIIRNRVHGAVRTQLSIQFQSFGFKHGIPVDADFVFDVRCIPNPHWVAELRHLSGQDKAVADYLERHATVHDMYDDIRQFIEKWIGCFEADNRSYMTVAIGCTGGHHRSVYLVERLAAYFHQQREGVLTRHRELT</sequence>
<accession>A0A4R8IUU0</accession>
<reference evidence="7 8" key="1">
    <citation type="submission" date="2019-03" db="EMBL/GenBank/DDBJ databases">
        <title>Genomic Encyclopedia of Type Strains, Phase IV (KMG-IV): sequencing the most valuable type-strain genomes for metagenomic binning, comparative biology and taxonomic classification.</title>
        <authorList>
            <person name="Goeker M."/>
        </authorList>
    </citation>
    <scope>NUCLEOTIDE SEQUENCE [LARGE SCALE GENOMIC DNA]</scope>
    <source>
        <strain evidence="7 8">DSM 16326</strain>
    </source>
</reference>
<evidence type="ECO:0000256" key="2">
    <source>
        <dbReference type="ARBA" id="ARBA00022840"/>
    </source>
</evidence>
<feature type="domain" description="RapZ C-terminal" evidence="6">
    <location>
        <begin position="166"/>
        <end position="284"/>
    </location>
</feature>
<gene>
    <name evidence="7" type="ORF">EDC23_1829</name>
</gene>
<dbReference type="GO" id="GO:0005524">
    <property type="term" value="F:ATP binding"/>
    <property type="evidence" value="ECO:0007669"/>
    <property type="project" value="UniProtKB-UniRule"/>
</dbReference>
<dbReference type="OrthoDB" id="9784461at2"/>
<feature type="binding site" evidence="4">
    <location>
        <begin position="8"/>
        <end position="15"/>
    </location>
    <ligand>
        <name>ATP</name>
        <dbReference type="ChEBI" id="CHEBI:30616"/>
    </ligand>
</feature>
<organism evidence="7 8">
    <name type="scientific">Thiohalophilus thiocyanatoxydans</name>
    <dbReference type="NCBI Taxonomy" id="381308"/>
    <lineage>
        <taxon>Bacteria</taxon>
        <taxon>Pseudomonadati</taxon>
        <taxon>Pseudomonadota</taxon>
        <taxon>Gammaproteobacteria</taxon>
        <taxon>Thiohalomonadales</taxon>
        <taxon>Thiohalophilaceae</taxon>
        <taxon>Thiohalophilus</taxon>
    </lineage>
</organism>
<dbReference type="EMBL" id="SOQX01000004">
    <property type="protein sequence ID" value="TDY01083.1"/>
    <property type="molecule type" value="Genomic_DNA"/>
</dbReference>
<evidence type="ECO:0000256" key="4">
    <source>
        <dbReference type="HAMAP-Rule" id="MF_00636"/>
    </source>
</evidence>
<protein>
    <submittedName>
        <fullName evidence="7">UPF0042 nucleotide-binding protein</fullName>
    </submittedName>
</protein>
<dbReference type="InterPro" id="IPR053931">
    <property type="entry name" value="RapZ_C"/>
</dbReference>
<evidence type="ECO:0000256" key="3">
    <source>
        <dbReference type="ARBA" id="ARBA00023134"/>
    </source>
</evidence>
<dbReference type="PIRSF" id="PIRSF005052">
    <property type="entry name" value="P-loopkin"/>
    <property type="match status" value="1"/>
</dbReference>
<dbReference type="AlphaFoldDB" id="A0A4R8IUU0"/>
<dbReference type="Pfam" id="PF22740">
    <property type="entry name" value="PapZ_C"/>
    <property type="match status" value="1"/>
</dbReference>
<dbReference type="InterPro" id="IPR027417">
    <property type="entry name" value="P-loop_NTPase"/>
</dbReference>
<feature type="domain" description="RapZ-like N-terminal" evidence="5">
    <location>
        <begin position="1"/>
        <end position="159"/>
    </location>
</feature>
<dbReference type="HAMAP" id="MF_00636">
    <property type="entry name" value="RapZ_like"/>
    <property type="match status" value="1"/>
</dbReference>
<feature type="binding site" evidence="4">
    <location>
        <begin position="60"/>
        <end position="63"/>
    </location>
    <ligand>
        <name>GTP</name>
        <dbReference type="ChEBI" id="CHEBI:37565"/>
    </ligand>
</feature>
<keyword evidence="2 4" id="KW-0067">ATP-binding</keyword>
<dbReference type="GO" id="GO:0005525">
    <property type="term" value="F:GTP binding"/>
    <property type="evidence" value="ECO:0007669"/>
    <property type="project" value="UniProtKB-UniRule"/>
</dbReference>
<dbReference type="PANTHER" id="PTHR30448">
    <property type="entry name" value="RNASE ADAPTER PROTEIN RAPZ"/>
    <property type="match status" value="1"/>
</dbReference>
<keyword evidence="1 4" id="KW-0547">Nucleotide-binding</keyword>
<dbReference type="PANTHER" id="PTHR30448:SF0">
    <property type="entry name" value="RNASE ADAPTER PROTEIN RAPZ"/>
    <property type="match status" value="1"/>
</dbReference>
<dbReference type="InterPro" id="IPR005337">
    <property type="entry name" value="RapZ-like"/>
</dbReference>